<dbReference type="SUPFAM" id="SSF54427">
    <property type="entry name" value="NTF2-like"/>
    <property type="match status" value="1"/>
</dbReference>
<evidence type="ECO:0000313" key="3">
    <source>
        <dbReference type="Proteomes" id="UP000326179"/>
    </source>
</evidence>
<evidence type="ECO:0000259" key="1">
    <source>
        <dbReference type="Pfam" id="PF13577"/>
    </source>
</evidence>
<reference evidence="2 3" key="1">
    <citation type="submission" date="2019-10" db="EMBL/GenBank/DDBJ databases">
        <title>A novel species.</title>
        <authorList>
            <person name="Gao J."/>
        </authorList>
    </citation>
    <scope>NUCLEOTIDE SEQUENCE [LARGE SCALE GENOMIC DNA]</scope>
    <source>
        <strain evidence="2 3">QMT-28</strain>
    </source>
</reference>
<proteinExistence type="predicted"/>
<dbReference type="InterPro" id="IPR032710">
    <property type="entry name" value="NTF2-like_dom_sf"/>
</dbReference>
<dbReference type="KEGG" id="sfy:GFH48_20380"/>
<dbReference type="Pfam" id="PF13577">
    <property type="entry name" value="SnoaL_4"/>
    <property type="match status" value="1"/>
</dbReference>
<dbReference type="Proteomes" id="UP000326179">
    <property type="component" value="Chromosome"/>
</dbReference>
<organism evidence="2 3">
    <name type="scientific">Streptomyces fagopyri</name>
    <dbReference type="NCBI Taxonomy" id="2662397"/>
    <lineage>
        <taxon>Bacteria</taxon>
        <taxon>Bacillati</taxon>
        <taxon>Actinomycetota</taxon>
        <taxon>Actinomycetes</taxon>
        <taxon>Kitasatosporales</taxon>
        <taxon>Streptomycetaceae</taxon>
        <taxon>Streptomyces</taxon>
    </lineage>
</organism>
<accession>A0A5Q0LE78</accession>
<dbReference type="EMBL" id="CP045643">
    <property type="protein sequence ID" value="QFZ75310.1"/>
    <property type="molecule type" value="Genomic_DNA"/>
</dbReference>
<dbReference type="Gene3D" id="3.10.450.50">
    <property type="match status" value="1"/>
</dbReference>
<dbReference type="RefSeq" id="WP_153289578.1">
    <property type="nucleotide sequence ID" value="NZ_CP045643.1"/>
</dbReference>
<protein>
    <submittedName>
        <fullName evidence="2">Nuclear transport factor 2 family protein</fullName>
    </submittedName>
</protein>
<keyword evidence="3" id="KW-1185">Reference proteome</keyword>
<name>A0A5Q0LE78_9ACTN</name>
<gene>
    <name evidence="2" type="ORF">GFH48_20380</name>
</gene>
<evidence type="ECO:0000313" key="2">
    <source>
        <dbReference type="EMBL" id="QFZ75310.1"/>
    </source>
</evidence>
<feature type="domain" description="SnoaL-like" evidence="1">
    <location>
        <begin position="7"/>
        <end position="131"/>
    </location>
</feature>
<dbReference type="InterPro" id="IPR037401">
    <property type="entry name" value="SnoaL-like"/>
</dbReference>
<dbReference type="AlphaFoldDB" id="A0A5Q0LE78"/>
<sequence>MQPGPEESEISTLLDRYLIGLDDDELDDAWARGLFTKDALVEFPMSRHEGLEGLAGYHRDALTAFAATQHLGSPALVALDDDDGERATLRANLVSTHAHHPGAADEPLFQVGTLATGEARRTAEGWRLSSLAFRVLWSRGTPPRAQEPR</sequence>